<dbReference type="Proteomes" id="UP001054837">
    <property type="component" value="Unassembled WGS sequence"/>
</dbReference>
<organism evidence="1 2">
    <name type="scientific">Caerostris darwini</name>
    <dbReference type="NCBI Taxonomy" id="1538125"/>
    <lineage>
        <taxon>Eukaryota</taxon>
        <taxon>Metazoa</taxon>
        <taxon>Ecdysozoa</taxon>
        <taxon>Arthropoda</taxon>
        <taxon>Chelicerata</taxon>
        <taxon>Arachnida</taxon>
        <taxon>Araneae</taxon>
        <taxon>Araneomorphae</taxon>
        <taxon>Entelegynae</taxon>
        <taxon>Araneoidea</taxon>
        <taxon>Araneidae</taxon>
        <taxon>Caerostris</taxon>
    </lineage>
</organism>
<accession>A0AAV4NA45</accession>
<keyword evidence="2" id="KW-1185">Reference proteome</keyword>
<proteinExistence type="predicted"/>
<reference evidence="1 2" key="1">
    <citation type="submission" date="2021-06" db="EMBL/GenBank/DDBJ databases">
        <title>Caerostris darwini draft genome.</title>
        <authorList>
            <person name="Kono N."/>
            <person name="Arakawa K."/>
        </authorList>
    </citation>
    <scope>NUCLEOTIDE SEQUENCE [LARGE SCALE GENOMIC DNA]</scope>
</reference>
<evidence type="ECO:0000313" key="1">
    <source>
        <dbReference type="EMBL" id="GIX81353.1"/>
    </source>
</evidence>
<comment type="caution">
    <text evidence="1">The sequence shown here is derived from an EMBL/GenBank/DDBJ whole genome shotgun (WGS) entry which is preliminary data.</text>
</comment>
<gene>
    <name evidence="1" type="ORF">CDAR_602301</name>
</gene>
<protein>
    <submittedName>
        <fullName evidence="1">Uncharacterized protein</fullName>
    </submittedName>
</protein>
<evidence type="ECO:0000313" key="2">
    <source>
        <dbReference type="Proteomes" id="UP001054837"/>
    </source>
</evidence>
<sequence>MRKLHTELPYYTYSLKFLYLNRTPSKPFILNSKRNDTKCNLPSNSERVTVLQCRWHLSMAGILSAPLPPNPNARLTSRAVQSDTPATHAADGCLGNLEEYADCLIISHNYDECRASAWGFF</sequence>
<name>A0AAV4NA45_9ARAC</name>
<dbReference type="AlphaFoldDB" id="A0AAV4NA45"/>
<dbReference type="EMBL" id="BPLQ01001390">
    <property type="protein sequence ID" value="GIX81353.1"/>
    <property type="molecule type" value="Genomic_DNA"/>
</dbReference>